<dbReference type="GO" id="GO:0004824">
    <property type="term" value="F:lysine-tRNA ligase activity"/>
    <property type="evidence" value="ECO:0007669"/>
    <property type="project" value="UniProtKB-UniRule"/>
</dbReference>
<accession>A0A8T3V0S6</accession>
<dbReference type="Pfam" id="PF01336">
    <property type="entry name" value="tRNA_anti-codon"/>
    <property type="match status" value="1"/>
</dbReference>
<keyword evidence="1 7" id="KW-0436">Ligase</keyword>
<keyword evidence="7" id="KW-0963">Cytoplasm</keyword>
<dbReference type="InterPro" id="IPR012340">
    <property type="entry name" value="NA-bd_OB-fold"/>
</dbReference>
<gene>
    <name evidence="7 10" type="primary">lysS</name>
    <name evidence="10" type="ORF">IHE51_02380</name>
</gene>
<keyword evidence="4 7" id="KW-0067">ATP-binding</keyword>
<comment type="cofactor">
    <cofactor evidence="7 8">
        <name>Mg(2+)</name>
        <dbReference type="ChEBI" id="CHEBI:18420"/>
    </cofactor>
    <text evidence="7 8">Binds 3 Mg(2+) ions per subunit.</text>
</comment>
<organism evidence="10 11">
    <name type="scientific">Candidatus Acidifodinimicrobium mancum</name>
    <dbReference type="NCBI Taxonomy" id="2898728"/>
    <lineage>
        <taxon>Archaea</taxon>
        <taxon>Candidatus Parvarchaeota</taxon>
        <taxon>Candidatus Acidifodinimicrobiaceae</taxon>
        <taxon>Candidatus Acidifodinimicrobium</taxon>
    </lineage>
</organism>
<protein>
    <recommendedName>
        <fullName evidence="7">Lysine--tRNA ligase</fullName>
        <ecNumber evidence="7">6.1.1.6</ecNumber>
    </recommendedName>
    <alternativeName>
        <fullName evidence="7">Lysyl-tRNA synthetase</fullName>
        <shortName evidence="7">LysRS</shortName>
    </alternativeName>
</protein>
<dbReference type="SUPFAM" id="SSF55681">
    <property type="entry name" value="Class II aaRS and biotin synthetases"/>
    <property type="match status" value="1"/>
</dbReference>
<dbReference type="PANTHER" id="PTHR42918:SF15">
    <property type="entry name" value="LYSINE--TRNA LIGASE, CHLOROPLASTIC_MITOCHONDRIAL"/>
    <property type="match status" value="1"/>
</dbReference>
<dbReference type="HAMAP" id="MF_00252">
    <property type="entry name" value="Lys_tRNA_synth_class2"/>
    <property type="match status" value="1"/>
</dbReference>
<evidence type="ECO:0000256" key="4">
    <source>
        <dbReference type="ARBA" id="ARBA00022840"/>
    </source>
</evidence>
<evidence type="ECO:0000313" key="10">
    <source>
        <dbReference type="EMBL" id="MBE5728684.1"/>
    </source>
</evidence>
<comment type="catalytic activity">
    <reaction evidence="6 7 8">
        <text>tRNA(Lys) + L-lysine + ATP = L-lysyl-tRNA(Lys) + AMP + diphosphate</text>
        <dbReference type="Rhea" id="RHEA:20792"/>
        <dbReference type="Rhea" id="RHEA-COMP:9696"/>
        <dbReference type="Rhea" id="RHEA-COMP:9697"/>
        <dbReference type="ChEBI" id="CHEBI:30616"/>
        <dbReference type="ChEBI" id="CHEBI:32551"/>
        <dbReference type="ChEBI" id="CHEBI:33019"/>
        <dbReference type="ChEBI" id="CHEBI:78442"/>
        <dbReference type="ChEBI" id="CHEBI:78529"/>
        <dbReference type="ChEBI" id="CHEBI:456215"/>
        <dbReference type="EC" id="6.1.1.6"/>
    </reaction>
</comment>
<dbReference type="Pfam" id="PF00152">
    <property type="entry name" value="tRNA-synt_2"/>
    <property type="match status" value="1"/>
</dbReference>
<name>A0A8T3V0S6_9ARCH</name>
<dbReference type="Gene3D" id="3.30.930.10">
    <property type="entry name" value="Bira Bifunctional Protein, Domain 2"/>
    <property type="match status" value="1"/>
</dbReference>
<dbReference type="InterPro" id="IPR002313">
    <property type="entry name" value="Lys-tRNA-ligase_II"/>
</dbReference>
<dbReference type="Gene3D" id="2.40.50.140">
    <property type="entry name" value="Nucleic acid-binding proteins"/>
    <property type="match status" value="1"/>
</dbReference>
<dbReference type="InterPro" id="IPR045864">
    <property type="entry name" value="aa-tRNA-synth_II/BPL/LPL"/>
</dbReference>
<dbReference type="GO" id="GO:0005524">
    <property type="term" value="F:ATP binding"/>
    <property type="evidence" value="ECO:0007669"/>
    <property type="project" value="UniProtKB-UniRule"/>
</dbReference>
<reference evidence="10 11" key="1">
    <citation type="submission" date="2020-09" db="EMBL/GenBank/DDBJ databases">
        <title>Genomic characterization of a novel Parvarchaeota family in acid mine drainage sediments.</title>
        <authorList>
            <person name="Luo Z.-H."/>
        </authorList>
    </citation>
    <scope>NUCLEOTIDE SEQUENCE [LARGE SCALE GENOMIC DNA]</scope>
    <source>
        <strain evidence="10">MAS1_bins.189</strain>
    </source>
</reference>
<keyword evidence="5 7" id="KW-0030">Aminoacyl-tRNA synthetase</keyword>
<keyword evidence="7 8" id="KW-0460">Magnesium</keyword>
<dbReference type="GO" id="GO:0005829">
    <property type="term" value="C:cytosol"/>
    <property type="evidence" value="ECO:0007669"/>
    <property type="project" value="TreeGrafter"/>
</dbReference>
<evidence type="ECO:0000256" key="3">
    <source>
        <dbReference type="ARBA" id="ARBA00022741"/>
    </source>
</evidence>
<keyword evidence="7" id="KW-0648">Protein biosynthesis</keyword>
<dbReference type="InterPro" id="IPR006195">
    <property type="entry name" value="aa-tRNA-synth_II"/>
</dbReference>
<dbReference type="Proteomes" id="UP000718571">
    <property type="component" value="Unassembled WGS sequence"/>
</dbReference>
<evidence type="ECO:0000256" key="6">
    <source>
        <dbReference type="ARBA" id="ARBA00048573"/>
    </source>
</evidence>
<evidence type="ECO:0000259" key="9">
    <source>
        <dbReference type="PROSITE" id="PS50862"/>
    </source>
</evidence>
<dbReference type="PROSITE" id="PS50862">
    <property type="entry name" value="AA_TRNA_LIGASE_II"/>
    <property type="match status" value="1"/>
</dbReference>
<dbReference type="PRINTS" id="PR00982">
    <property type="entry name" value="TRNASYNTHLYS"/>
</dbReference>
<dbReference type="NCBIfam" id="TIGR00499">
    <property type="entry name" value="lysS_bact"/>
    <property type="match status" value="1"/>
</dbReference>
<evidence type="ECO:0000256" key="2">
    <source>
        <dbReference type="ARBA" id="ARBA00022723"/>
    </source>
</evidence>
<dbReference type="GO" id="GO:0000287">
    <property type="term" value="F:magnesium ion binding"/>
    <property type="evidence" value="ECO:0007669"/>
    <property type="project" value="UniProtKB-UniRule"/>
</dbReference>
<dbReference type="AlphaFoldDB" id="A0A8T3V0S6"/>
<feature type="binding site" evidence="7">
    <location>
        <position position="389"/>
    </location>
    <ligand>
        <name>Mg(2+)</name>
        <dbReference type="ChEBI" id="CHEBI:18420"/>
        <label>1</label>
    </ligand>
</feature>
<evidence type="ECO:0000313" key="11">
    <source>
        <dbReference type="Proteomes" id="UP000718571"/>
    </source>
</evidence>
<dbReference type="NCBIfam" id="NF001756">
    <property type="entry name" value="PRK00484.1"/>
    <property type="match status" value="1"/>
</dbReference>
<comment type="subunit">
    <text evidence="7">Homodimer.</text>
</comment>
<dbReference type="GO" id="GO:0006430">
    <property type="term" value="P:lysyl-tRNA aminoacylation"/>
    <property type="evidence" value="ECO:0007669"/>
    <property type="project" value="UniProtKB-UniRule"/>
</dbReference>
<feature type="domain" description="Aminoacyl-transfer RNA synthetases class-II family profile" evidence="9">
    <location>
        <begin position="172"/>
        <end position="471"/>
    </location>
</feature>
<dbReference type="InterPro" id="IPR004365">
    <property type="entry name" value="NA-bd_OB_tRNA"/>
</dbReference>
<keyword evidence="2 7" id="KW-0479">Metal-binding</keyword>
<feature type="binding site" evidence="7">
    <location>
        <position position="396"/>
    </location>
    <ligand>
        <name>Mg(2+)</name>
        <dbReference type="ChEBI" id="CHEBI:18420"/>
        <label>2</label>
    </ligand>
</feature>
<proteinExistence type="inferred from homology"/>
<comment type="subcellular location">
    <subcellularLocation>
        <location evidence="7">Cytoplasm</location>
    </subcellularLocation>
</comment>
<dbReference type="EC" id="6.1.1.6" evidence="7"/>
<comment type="caution">
    <text evidence="10">The sequence shown here is derived from an EMBL/GenBank/DDBJ whole genome shotgun (WGS) entry which is preliminary data.</text>
</comment>
<dbReference type="InterPro" id="IPR044136">
    <property type="entry name" value="Lys-tRNA-ligase_II_N"/>
</dbReference>
<evidence type="ECO:0000256" key="8">
    <source>
        <dbReference type="RuleBase" id="RU000336"/>
    </source>
</evidence>
<dbReference type="InterPro" id="IPR018149">
    <property type="entry name" value="Lys-tRNA-synth_II_C"/>
</dbReference>
<comment type="similarity">
    <text evidence="7">Belongs to the class-II aminoacyl-tRNA synthetase family.</text>
</comment>
<dbReference type="InterPro" id="IPR004364">
    <property type="entry name" value="Aa-tRNA-synt_II"/>
</dbReference>
<evidence type="ECO:0000256" key="1">
    <source>
        <dbReference type="ARBA" id="ARBA00022598"/>
    </source>
</evidence>
<sequence>MAFEIDIEPDENKLKHLNEIIRLGIDPYGHKFDRTNSISEIIKNFDEIIGKNVTVAGRIIGRRNHGKLEFMDLADQDGQMQLFINEAELNGQSLDILHLLDIGDIIGVSGEVIRTKTNEKSISVKKIEILSKSLLNLPSRWFGIEDVEKRYRKRHLDFIMNYESRQKILMSSEVINSVRETLNKNKFMDIPVPLLQYVAGGGNATPFKTHFNALHRDFYLKIASELHLKRLLVGGFERVYDISKSFRNEGVDTRHNPEFIELEVYQAYGDLNDMIALTEEIVRNAVYAVNGKHKVKFDKDELDFEKFSIIPMDEAVKKEVGDLNEDKLIKLAKGIDKSVVSYGDALNTLFEEKVQKKLIQPTFITKYPIEVSPLAKKMEDDPRFVYRFELFAEGIELANAFTELNDPLDQVERFKNEEKRKKRGIKETQEFDEEFVESLFYGMPPTGGMGMGLERLAMIATNSKSIREVIPFPQLREENG</sequence>
<feature type="binding site" evidence="7">
    <location>
        <position position="396"/>
    </location>
    <ligand>
        <name>Mg(2+)</name>
        <dbReference type="ChEBI" id="CHEBI:18420"/>
        <label>1</label>
    </ligand>
</feature>
<evidence type="ECO:0000256" key="7">
    <source>
        <dbReference type="HAMAP-Rule" id="MF_00252"/>
    </source>
</evidence>
<dbReference type="PANTHER" id="PTHR42918">
    <property type="entry name" value="LYSYL-TRNA SYNTHETASE"/>
    <property type="match status" value="1"/>
</dbReference>
<dbReference type="EMBL" id="JADFAR010000029">
    <property type="protein sequence ID" value="MBE5728684.1"/>
    <property type="molecule type" value="Genomic_DNA"/>
</dbReference>
<dbReference type="GO" id="GO:0000049">
    <property type="term" value="F:tRNA binding"/>
    <property type="evidence" value="ECO:0007669"/>
    <property type="project" value="TreeGrafter"/>
</dbReference>
<keyword evidence="3 7" id="KW-0547">Nucleotide-binding</keyword>
<evidence type="ECO:0000256" key="5">
    <source>
        <dbReference type="ARBA" id="ARBA00023146"/>
    </source>
</evidence>
<dbReference type="CDD" id="cd04322">
    <property type="entry name" value="LysRS_N"/>
    <property type="match status" value="1"/>
</dbReference>
<dbReference type="SUPFAM" id="SSF50249">
    <property type="entry name" value="Nucleic acid-binding proteins"/>
    <property type="match status" value="1"/>
</dbReference>